<dbReference type="Proteomes" id="UP001589643">
    <property type="component" value="Unassembled WGS sequence"/>
</dbReference>
<dbReference type="EMBL" id="JBHLHV010000028">
    <property type="protein sequence ID" value="MFB8894213.1"/>
    <property type="molecule type" value="Genomic_DNA"/>
</dbReference>
<accession>A0ABV5EW60</accession>
<reference evidence="1 2" key="1">
    <citation type="submission" date="2024-08" db="EMBL/GenBank/DDBJ databases">
        <title>Heavy metals resistant antinobacteria isolated from wastewater.</title>
        <authorList>
            <person name="Roman Ponce B."/>
            <person name="Blanco Mercado M.A."/>
            <person name="Avila Aldana I.N."/>
            <person name="Morales Arrieta S."/>
        </authorList>
    </citation>
    <scope>NUCLEOTIDE SEQUENCE [LARGE SCALE GENOMIC DNA]</scope>
    <source>
        <strain evidence="2">sma-1</strain>
    </source>
</reference>
<dbReference type="RefSeq" id="WP_378720124.1">
    <property type="nucleotide sequence ID" value="NZ_JBHLHV010000028.1"/>
</dbReference>
<evidence type="ECO:0000313" key="2">
    <source>
        <dbReference type="Proteomes" id="UP001589643"/>
    </source>
</evidence>
<comment type="caution">
    <text evidence="1">The sequence shown here is derived from an EMBL/GenBank/DDBJ whole genome shotgun (WGS) entry which is preliminary data.</text>
</comment>
<feature type="non-terminal residue" evidence="1">
    <location>
        <position position="1"/>
    </location>
</feature>
<sequence>NSVLSRWTSLSLFDVFNEFNDKDNLALFMFREFEKEQKENSTSSFLLICLSSPKKHKTIQAITY</sequence>
<evidence type="ECO:0000313" key="1">
    <source>
        <dbReference type="EMBL" id="MFB8894213.1"/>
    </source>
</evidence>
<protein>
    <submittedName>
        <fullName evidence="1">Uncharacterized protein</fullName>
    </submittedName>
</protein>
<keyword evidence="2" id="KW-1185">Reference proteome</keyword>
<organism evidence="1 2">
    <name type="scientific">Microbacterium plantarum</name>
    <dbReference type="NCBI Taxonomy" id="1816425"/>
    <lineage>
        <taxon>Bacteria</taxon>
        <taxon>Bacillati</taxon>
        <taxon>Actinomycetota</taxon>
        <taxon>Actinomycetes</taxon>
        <taxon>Micrococcales</taxon>
        <taxon>Microbacteriaceae</taxon>
        <taxon>Microbacterium</taxon>
    </lineage>
</organism>
<proteinExistence type="predicted"/>
<name>A0ABV5EW60_9MICO</name>
<gene>
    <name evidence="1" type="ORF">AB7P39_15305</name>
</gene>